<organism evidence="2 3">
    <name type="scientific">Dothistroma septosporum (strain NZE10 / CBS 128990)</name>
    <name type="common">Red band needle blight fungus</name>
    <name type="synonym">Mycosphaerella pini</name>
    <dbReference type="NCBI Taxonomy" id="675120"/>
    <lineage>
        <taxon>Eukaryota</taxon>
        <taxon>Fungi</taxon>
        <taxon>Dikarya</taxon>
        <taxon>Ascomycota</taxon>
        <taxon>Pezizomycotina</taxon>
        <taxon>Dothideomycetes</taxon>
        <taxon>Dothideomycetidae</taxon>
        <taxon>Mycosphaerellales</taxon>
        <taxon>Mycosphaerellaceae</taxon>
        <taxon>Dothistroma</taxon>
    </lineage>
</organism>
<dbReference type="OrthoDB" id="10344595at2759"/>
<evidence type="ECO:0000313" key="3">
    <source>
        <dbReference type="Proteomes" id="UP000016933"/>
    </source>
</evidence>
<proteinExistence type="predicted"/>
<gene>
    <name evidence="2" type="ORF">DOTSEDRAFT_73772</name>
</gene>
<feature type="compositionally biased region" description="Basic and acidic residues" evidence="1">
    <location>
        <begin position="20"/>
        <end position="32"/>
    </location>
</feature>
<reference evidence="3" key="1">
    <citation type="journal article" date="2012" name="PLoS Genet.">
        <title>The genomes of the fungal plant pathogens Cladosporium fulvum and Dothistroma septosporum reveal adaptation to different hosts and lifestyles but also signatures of common ancestry.</title>
        <authorList>
            <person name="de Wit P.J.G.M."/>
            <person name="van der Burgt A."/>
            <person name="Oekmen B."/>
            <person name="Stergiopoulos I."/>
            <person name="Abd-Elsalam K.A."/>
            <person name="Aerts A.L."/>
            <person name="Bahkali A.H."/>
            <person name="Beenen H.G."/>
            <person name="Chettri P."/>
            <person name="Cox M.P."/>
            <person name="Datema E."/>
            <person name="de Vries R.P."/>
            <person name="Dhillon B."/>
            <person name="Ganley A.R."/>
            <person name="Griffiths S.A."/>
            <person name="Guo Y."/>
            <person name="Hamelin R.C."/>
            <person name="Henrissat B."/>
            <person name="Kabir M.S."/>
            <person name="Jashni M.K."/>
            <person name="Kema G."/>
            <person name="Klaubauf S."/>
            <person name="Lapidus A."/>
            <person name="Levasseur A."/>
            <person name="Lindquist E."/>
            <person name="Mehrabi R."/>
            <person name="Ohm R.A."/>
            <person name="Owen T.J."/>
            <person name="Salamov A."/>
            <person name="Schwelm A."/>
            <person name="Schijlen E."/>
            <person name="Sun H."/>
            <person name="van den Burg H.A."/>
            <person name="van Ham R.C.H.J."/>
            <person name="Zhang S."/>
            <person name="Goodwin S.B."/>
            <person name="Grigoriev I.V."/>
            <person name="Collemare J."/>
            <person name="Bradshaw R.E."/>
        </authorList>
    </citation>
    <scope>NUCLEOTIDE SEQUENCE [LARGE SCALE GENOMIC DNA]</scope>
    <source>
        <strain evidence="3">NZE10 / CBS 128990</strain>
    </source>
</reference>
<dbReference type="Proteomes" id="UP000016933">
    <property type="component" value="Unassembled WGS sequence"/>
</dbReference>
<reference evidence="2 3" key="2">
    <citation type="journal article" date="2012" name="PLoS Pathog.">
        <title>Diverse lifestyles and strategies of plant pathogenesis encoded in the genomes of eighteen Dothideomycetes fungi.</title>
        <authorList>
            <person name="Ohm R.A."/>
            <person name="Feau N."/>
            <person name="Henrissat B."/>
            <person name="Schoch C.L."/>
            <person name="Horwitz B.A."/>
            <person name="Barry K.W."/>
            <person name="Condon B.J."/>
            <person name="Copeland A.C."/>
            <person name="Dhillon B."/>
            <person name="Glaser F."/>
            <person name="Hesse C.N."/>
            <person name="Kosti I."/>
            <person name="LaButti K."/>
            <person name="Lindquist E.A."/>
            <person name="Lucas S."/>
            <person name="Salamov A.A."/>
            <person name="Bradshaw R.E."/>
            <person name="Ciuffetti L."/>
            <person name="Hamelin R.C."/>
            <person name="Kema G.H.J."/>
            <person name="Lawrence C."/>
            <person name="Scott J.A."/>
            <person name="Spatafora J.W."/>
            <person name="Turgeon B.G."/>
            <person name="de Wit P.J.G.M."/>
            <person name="Zhong S."/>
            <person name="Goodwin S.B."/>
            <person name="Grigoriev I.V."/>
        </authorList>
    </citation>
    <scope>NUCLEOTIDE SEQUENCE [LARGE SCALE GENOMIC DNA]</scope>
    <source>
        <strain evidence="3">NZE10 / CBS 128990</strain>
    </source>
</reference>
<dbReference type="EMBL" id="KB446542">
    <property type="protein sequence ID" value="EME41464.1"/>
    <property type="molecule type" value="Genomic_DNA"/>
</dbReference>
<evidence type="ECO:0000313" key="2">
    <source>
        <dbReference type="EMBL" id="EME41464.1"/>
    </source>
</evidence>
<feature type="region of interest" description="Disordered" evidence="1">
    <location>
        <begin position="19"/>
        <end position="47"/>
    </location>
</feature>
<dbReference type="OMA" id="QRARNSF"/>
<evidence type="ECO:0000256" key="1">
    <source>
        <dbReference type="SAM" id="MobiDB-lite"/>
    </source>
</evidence>
<protein>
    <submittedName>
        <fullName evidence="2">Uncharacterized protein</fullName>
    </submittedName>
</protein>
<dbReference type="AlphaFoldDB" id="N1PH49"/>
<feature type="compositionally biased region" description="Polar residues" evidence="1">
    <location>
        <begin position="33"/>
        <end position="43"/>
    </location>
</feature>
<keyword evidence="3" id="KW-1185">Reference proteome</keyword>
<accession>N1PH49</accession>
<sequence length="197" mass="22488">MWRFVKDHRPTRSQDWAHWNTDHNVEKPRGSIEKQTLGTVSDETGTDERRYYRSAEFQQALLEARIERDLAAAETPIEDNKRQSWHRRLSTIAMGNTRASQSASSLPMFDYEAERVRQLEEARSELPPPDGKLPSPAAEVVAPPEDGPDINRNGSTDGSNSSEQSHQRRRSRPRIHKDGLAPLLQRARNSFYGGKKD</sequence>
<name>N1PH49_DOTSN</name>
<feature type="region of interest" description="Disordered" evidence="1">
    <location>
        <begin position="121"/>
        <end position="197"/>
    </location>
</feature>
<dbReference type="HOGENOM" id="CLU_1384141_0_0_1"/>